<reference evidence="2 3" key="1">
    <citation type="submission" date="2014-12" db="EMBL/GenBank/DDBJ databases">
        <title>Frankia sp. BMG5.1 draft genome.</title>
        <authorList>
            <person name="Gtari M."/>
            <person name="Ghodhbane-Gtari F."/>
            <person name="Nouioui I."/>
            <person name="Ktari A."/>
            <person name="Hezbri K."/>
            <person name="Mimouni W."/>
            <person name="Sbissi I."/>
            <person name="Ayari A."/>
            <person name="Yamanaka T."/>
            <person name="Normand P."/>
            <person name="Tisa L.S."/>
            <person name="Boudabous A."/>
        </authorList>
    </citation>
    <scope>NUCLEOTIDE SEQUENCE [LARGE SCALE GENOMIC DNA]</scope>
    <source>
        <strain evidence="2 3">BMG5.1</strain>
    </source>
</reference>
<proteinExistence type="predicted"/>
<dbReference type="Proteomes" id="UP000035425">
    <property type="component" value="Unassembled WGS sequence"/>
</dbReference>
<dbReference type="EMBL" id="JWIO01000006">
    <property type="protein sequence ID" value="KLL12300.1"/>
    <property type="molecule type" value="Genomic_DNA"/>
</dbReference>
<accession>A0ABR5F6I4</accession>
<evidence type="ECO:0000313" key="2">
    <source>
        <dbReference type="EMBL" id="KLL12300.1"/>
    </source>
</evidence>
<evidence type="ECO:0000256" key="1">
    <source>
        <dbReference type="SAM" id="MobiDB-lite"/>
    </source>
</evidence>
<organism evidence="2 3">
    <name type="scientific">Protofrankia coriariae</name>
    <dbReference type="NCBI Taxonomy" id="1562887"/>
    <lineage>
        <taxon>Bacteria</taxon>
        <taxon>Bacillati</taxon>
        <taxon>Actinomycetota</taxon>
        <taxon>Actinomycetes</taxon>
        <taxon>Frankiales</taxon>
        <taxon>Frankiaceae</taxon>
        <taxon>Protofrankia</taxon>
    </lineage>
</organism>
<gene>
    <name evidence="2" type="ORF">FrCorBMG51_06395</name>
</gene>
<feature type="region of interest" description="Disordered" evidence="1">
    <location>
        <begin position="194"/>
        <end position="217"/>
    </location>
</feature>
<comment type="caution">
    <text evidence="2">The sequence shown here is derived from an EMBL/GenBank/DDBJ whole genome shotgun (WGS) entry which is preliminary data.</text>
</comment>
<sequence>MLADPYEPRFEFVDVQPRAGVVGQEVVVRWSALHTNEVFVEGRGVFPPKGSLPVTLEATRSLRLMARGPAGAVVEAQTPVIRVFNQPDIRFLRIPTPPSGVDTAASATSQAGLFGLRDEFAAILARTPHGLSAPPVFSPGLQEPGSRTIGNRDRPAFACSGRFPAGRAATTTPATGWGGTVSLLDQVGRPRLPPALVRPVGFRGPGGTRGPGHDREGGWRRVAARLWRRERLS</sequence>
<name>A0ABR5F6I4_9ACTN</name>
<protein>
    <submittedName>
        <fullName evidence="2">Uncharacterized protein</fullName>
    </submittedName>
</protein>
<evidence type="ECO:0000313" key="3">
    <source>
        <dbReference type="Proteomes" id="UP000035425"/>
    </source>
</evidence>
<keyword evidence="3" id="KW-1185">Reference proteome</keyword>